<organism evidence="1 2">
    <name type="scientific">Paenibacillus algicola</name>
    <dbReference type="NCBI Taxonomy" id="2565926"/>
    <lineage>
        <taxon>Bacteria</taxon>
        <taxon>Bacillati</taxon>
        <taxon>Bacillota</taxon>
        <taxon>Bacilli</taxon>
        <taxon>Bacillales</taxon>
        <taxon>Paenibacillaceae</taxon>
        <taxon>Paenibacillus</taxon>
    </lineage>
</organism>
<protein>
    <submittedName>
        <fullName evidence="1">Uncharacterized protein</fullName>
    </submittedName>
</protein>
<evidence type="ECO:0000313" key="1">
    <source>
        <dbReference type="EMBL" id="QCT01632.1"/>
    </source>
</evidence>
<reference evidence="1 2" key="1">
    <citation type="submission" date="2019-05" db="EMBL/GenBank/DDBJ databases">
        <authorList>
            <person name="Chen C."/>
        </authorList>
    </citation>
    <scope>NUCLEOTIDE SEQUENCE [LARGE SCALE GENOMIC DNA]</scope>
    <source>
        <strain evidence="1 2">HB172198</strain>
    </source>
</reference>
<gene>
    <name evidence="1" type="ORF">E6C60_0912</name>
</gene>
<dbReference type="KEGG" id="palo:E6C60_0912"/>
<proteinExistence type="predicted"/>
<sequence length="40" mass="4613">MYDEVKSTIFFKETPCHYATFSFSIVTQSGNSGYNEIQIE</sequence>
<dbReference type="EMBL" id="CP040396">
    <property type="protein sequence ID" value="QCT01632.1"/>
    <property type="molecule type" value="Genomic_DNA"/>
</dbReference>
<dbReference type="Proteomes" id="UP000300879">
    <property type="component" value="Chromosome"/>
</dbReference>
<keyword evidence="2" id="KW-1185">Reference proteome</keyword>
<evidence type="ECO:0000313" key="2">
    <source>
        <dbReference type="Proteomes" id="UP000300879"/>
    </source>
</evidence>
<accession>A0A4P8XGN4</accession>
<name>A0A4P8XGN4_9BACL</name>
<dbReference type="AlphaFoldDB" id="A0A4P8XGN4"/>